<evidence type="ECO:0000313" key="9">
    <source>
        <dbReference type="EMBL" id="CAC5427573.1"/>
    </source>
</evidence>
<reference evidence="11" key="7">
    <citation type="submission" date="2019-02" db="EMBL/GenBank/DDBJ databases">
        <title>FDA dAtabase for Regulatory Grade micrObial Sequences (FDA-ARGOS): Supporting development and validation of Infectious Disease Dx tests.</title>
        <authorList>
            <person name="Duncan R."/>
            <person name="Fisher C."/>
            <person name="Tallon L.J."/>
            <person name="Sadzewicz L."/>
            <person name="Sengamalay N."/>
            <person name="Ott S."/>
            <person name="Godinez A."/>
            <person name="Nagaraj S."/>
            <person name="Nadendla S."/>
            <person name="Sichtig H."/>
        </authorList>
    </citation>
    <scope>NUCLEOTIDE SEQUENCE</scope>
    <source>
        <strain evidence="11">FDAARGOS_360</strain>
        <strain evidence="12">FDAARGOS_361</strain>
    </source>
</reference>
<reference evidence="13" key="3">
    <citation type="submission" date="2011-02" db="EMBL/GenBank/DDBJ databases">
        <title>Whole genome sequencing of Leishmania donovani clinical lines reveals dynamic variation related to drug resistance.</title>
        <authorList>
            <person name="Downing T."/>
            <person name="Imamura H."/>
            <person name="Sanders M."/>
            <person name="Decuypere S."/>
            <person name="Hertz-Fowler C."/>
            <person name="Clark T.G."/>
            <person name="Rijal S."/>
            <person name="Sundar S."/>
            <person name="Quail M.A."/>
            <person name="De Doncker S."/>
            <person name="Maes I."/>
            <person name="Vanaerschot M."/>
            <person name="Stark O."/>
            <person name="Schonian G."/>
            <person name="Dujardin J.C."/>
            <person name="Berriman M."/>
        </authorList>
    </citation>
    <scope>NUCLEOTIDE SEQUENCE [LARGE SCALE GENOMIC DNA]</scope>
    <source>
        <strain evidence="13">BPK282A1</strain>
    </source>
</reference>
<reference evidence="9" key="8">
    <citation type="submission" date="2020-06" db="EMBL/GenBank/DDBJ databases">
        <authorList>
            <person name="Camacho E."/>
            <person name="Gonzalez-de la Fuente S."/>
            <person name="Rastrojo A."/>
            <person name="Peiro-Pastor R."/>
            <person name="Solana JC."/>
            <person name="Tabera L."/>
            <person name="Gamarro F."/>
            <person name="Carrasco-Ramiro F."/>
            <person name="Requena JM."/>
            <person name="Aguado B."/>
        </authorList>
    </citation>
    <scope>NUCLEOTIDE SEQUENCE</scope>
</reference>
<feature type="transmembrane region" description="Helical" evidence="7">
    <location>
        <begin position="208"/>
        <end position="228"/>
    </location>
</feature>
<organism evidence="8 14">
    <name type="scientific">Leishmania donovani</name>
    <dbReference type="NCBI Taxonomy" id="5661"/>
    <lineage>
        <taxon>Eukaryota</taxon>
        <taxon>Discoba</taxon>
        <taxon>Euglenozoa</taxon>
        <taxon>Kinetoplastea</taxon>
        <taxon>Metakinetoplastina</taxon>
        <taxon>Trypanosomatida</taxon>
        <taxon>Trypanosomatidae</taxon>
        <taxon>Leishmaniinae</taxon>
        <taxon>Leishmania</taxon>
    </lineage>
</organism>
<dbReference type="GO" id="GO:0015031">
    <property type="term" value="P:protein transport"/>
    <property type="evidence" value="ECO:0007669"/>
    <property type="project" value="UniProtKB-KW"/>
</dbReference>
<dbReference type="FunFam" id="1.20.5.110:FF:000131">
    <property type="entry name" value="QA-SNARE protein putative"/>
    <property type="match status" value="1"/>
</dbReference>
<dbReference type="EMBL" id="CP029506">
    <property type="protein sequence ID" value="AYU76225.1"/>
    <property type="molecule type" value="Genomic_DNA"/>
</dbReference>
<keyword evidence="4" id="KW-0653">Protein transport</keyword>
<reference evidence="15" key="6">
    <citation type="submission" date="2019-02" db="EMBL/GenBank/DDBJ databases">
        <title>FDA dAtabase for Regulatory Grade micrObial Sequences (FDA-ARGOS): Supporting development and validation of Infectious Disease Dx tests.</title>
        <authorList>
            <person name="Duncan R."/>
            <person name="Fisher C."/>
            <person name="Tallon L."/>
            <person name="Sadzewicz L."/>
            <person name="Sengamalay N."/>
            <person name="Ott S."/>
            <person name="Godinez A."/>
            <person name="Nagaraj S."/>
            <person name="Vavikolanu K."/>
            <person name="Nadendla S."/>
            <person name="Aluvathingal J."/>
            <person name="Sichtig H."/>
        </authorList>
    </citation>
    <scope>NUCLEOTIDE SEQUENCE [LARGE SCALE GENOMIC DNA]</scope>
    <source>
        <strain evidence="15">FDAARGOS_361</strain>
    </source>
</reference>
<dbReference type="Proteomes" id="UP000318821">
    <property type="component" value="Unassembled WGS sequence"/>
</dbReference>
<comment type="subcellular location">
    <subcellularLocation>
        <location evidence="1">Membrane</location>
        <topology evidence="1">Single-pass type IV membrane protein</topology>
    </subcellularLocation>
</comment>
<dbReference type="GO" id="GO:0012507">
    <property type="term" value="C:ER to Golgi transport vesicle membrane"/>
    <property type="evidence" value="ECO:0007669"/>
    <property type="project" value="TreeGrafter"/>
</dbReference>
<dbReference type="VEuPathDB" id="TriTrypDB:LdCL_070010700"/>
<dbReference type="PANTHER" id="PTHR21230:SF77">
    <property type="entry name" value="T-SNARE COILED-COIL HOMOLOGY DOMAIN-CONTAINING PROTEIN"/>
    <property type="match status" value="1"/>
</dbReference>
<evidence type="ECO:0000313" key="14">
    <source>
        <dbReference type="Proteomes" id="UP000274082"/>
    </source>
</evidence>
<dbReference type="KEGG" id="ldo:LDBPK_070570"/>
<keyword evidence="5 7" id="KW-1133">Transmembrane helix</keyword>
<evidence type="ECO:0000256" key="2">
    <source>
        <dbReference type="ARBA" id="ARBA00022448"/>
    </source>
</evidence>
<dbReference type="EMBL" id="RHLC01000029">
    <property type="protein sequence ID" value="TPP52470.1"/>
    <property type="molecule type" value="Genomic_DNA"/>
</dbReference>
<accession>A0A3S7WPV3</accession>
<dbReference type="Proteomes" id="UP000601710">
    <property type="component" value="Chromosome 7"/>
</dbReference>
<evidence type="ECO:0000313" key="16">
    <source>
        <dbReference type="Proteomes" id="UP000318821"/>
    </source>
</evidence>
<name>A0A3S7WPV3_LEIDO</name>
<evidence type="ECO:0000256" key="3">
    <source>
        <dbReference type="ARBA" id="ARBA00022692"/>
    </source>
</evidence>
<dbReference type="GO" id="GO:0005484">
    <property type="term" value="F:SNAP receptor activity"/>
    <property type="evidence" value="ECO:0007669"/>
    <property type="project" value="TreeGrafter"/>
</dbReference>
<dbReference type="EMBL" id="LR812627">
    <property type="protein sequence ID" value="CAC5427573.1"/>
    <property type="molecule type" value="Genomic_DNA"/>
</dbReference>
<dbReference type="GO" id="GO:0005789">
    <property type="term" value="C:endoplasmic reticulum membrane"/>
    <property type="evidence" value="ECO:0007669"/>
    <property type="project" value="TreeGrafter"/>
</dbReference>
<evidence type="ECO:0000313" key="8">
    <source>
        <dbReference type="EMBL" id="AYU76225.1"/>
    </source>
</evidence>
<evidence type="ECO:0000313" key="13">
    <source>
        <dbReference type="Proteomes" id="UP000008980"/>
    </source>
</evidence>
<dbReference type="SMR" id="A0A3S7WPV3"/>
<evidence type="ECO:0000256" key="4">
    <source>
        <dbReference type="ARBA" id="ARBA00022927"/>
    </source>
</evidence>
<dbReference type="EMBL" id="RHLD01000059">
    <property type="protein sequence ID" value="TPP45271.1"/>
    <property type="molecule type" value="Genomic_DNA"/>
</dbReference>
<dbReference type="Gene3D" id="1.20.5.110">
    <property type="match status" value="1"/>
</dbReference>
<accession>E9B950</accession>
<dbReference type="VEuPathDB" id="TriTrypDB:LDHU3_07.0700"/>
<dbReference type="RefSeq" id="XP_003858496.1">
    <property type="nucleotide sequence ID" value="XM_003858448.1"/>
</dbReference>
<dbReference type="OrthoDB" id="19261at2759"/>
<dbReference type="SUPFAM" id="SSF58038">
    <property type="entry name" value="SNARE fusion complex"/>
    <property type="match status" value="1"/>
</dbReference>
<evidence type="ECO:0000256" key="7">
    <source>
        <dbReference type="SAM" id="Phobius"/>
    </source>
</evidence>
<dbReference type="AlphaFoldDB" id="A0A3S7WPV3"/>
<protein>
    <submittedName>
        <fullName evidence="8">QA-SNARE protein putative</fullName>
    </submittedName>
    <submittedName>
        <fullName evidence="9">QA-SNARE_protein_putative/GeneDB:LmjF.07.0520</fullName>
    </submittedName>
</protein>
<proteinExistence type="predicted"/>
<evidence type="ECO:0000313" key="15">
    <source>
        <dbReference type="Proteomes" id="UP000318447"/>
    </source>
</evidence>
<dbReference type="GeneID" id="13391871"/>
<evidence type="ECO:0000313" key="11">
    <source>
        <dbReference type="EMBL" id="TPP45271.1"/>
    </source>
</evidence>
<dbReference type="GO" id="GO:0031201">
    <property type="term" value="C:SNARE complex"/>
    <property type="evidence" value="ECO:0007669"/>
    <property type="project" value="TreeGrafter"/>
</dbReference>
<reference evidence="16" key="5">
    <citation type="submission" date="2019-02" db="EMBL/GenBank/DDBJ databases">
        <title>FDA dAtabase for Regulatory Grade micrObial Sequences (FDA-ARGOS): Supporting development and validation of Infectious Disease Dx tests.</title>
        <authorList>
            <person name="Duncan R."/>
            <person name="Fisher C."/>
            <person name="Tallon L."/>
            <person name="Sadzewicz L."/>
            <person name="Sengamalay N."/>
            <person name="Ott S."/>
            <person name="Godinez A."/>
            <person name="Nagaraj S."/>
            <person name="Vavikolanu K."/>
            <person name="Vyas G."/>
            <person name="Nadendla S."/>
            <person name="Aluvathingal J."/>
            <person name="Sichtig H."/>
        </authorList>
    </citation>
    <scope>NUCLEOTIDE SEQUENCE [LARGE SCALE GENOMIC DNA]</scope>
    <source>
        <strain evidence="16">FDAARGOS_360</strain>
    </source>
</reference>
<evidence type="ECO:0000256" key="1">
    <source>
        <dbReference type="ARBA" id="ARBA00004211"/>
    </source>
</evidence>
<keyword evidence="6 7" id="KW-0472">Membrane</keyword>
<dbReference type="GO" id="GO:0031902">
    <property type="term" value="C:late endosome membrane"/>
    <property type="evidence" value="ECO:0007669"/>
    <property type="project" value="TreeGrafter"/>
</dbReference>
<dbReference type="PANTHER" id="PTHR21230">
    <property type="entry name" value="VESICLE TRANSPORT V-SNARE PROTEIN VTI1-RELATED"/>
    <property type="match status" value="1"/>
</dbReference>
<keyword evidence="14" id="KW-1185">Reference proteome</keyword>
<dbReference type="Proteomes" id="UP000008980">
    <property type="component" value="Chromosome 7"/>
</dbReference>
<reference evidence="10" key="2">
    <citation type="submission" date="2011-01" db="EMBL/GenBank/DDBJ databases">
        <authorList>
            <person name="Zhao B.P."/>
            <person name="Ren Z.A."/>
            <person name="Li C.D."/>
        </authorList>
    </citation>
    <scope>NUCLEOTIDE SEQUENCE</scope>
    <source>
        <strain evidence="10">BPK282A1</strain>
    </source>
</reference>
<dbReference type="EMBL" id="FR799594">
    <property type="protein sequence ID" value="CBZ31773.1"/>
    <property type="molecule type" value="Genomic_DNA"/>
</dbReference>
<dbReference type="GO" id="GO:0005794">
    <property type="term" value="C:Golgi apparatus"/>
    <property type="evidence" value="ECO:0007669"/>
    <property type="project" value="TreeGrafter"/>
</dbReference>
<dbReference type="Proteomes" id="UP000274082">
    <property type="component" value="Chromosome 7"/>
</dbReference>
<dbReference type="Proteomes" id="UP000318447">
    <property type="component" value="Unassembled WGS sequence"/>
</dbReference>
<dbReference type="VEuPathDB" id="TriTrypDB:LdBPK_070570.1"/>
<evidence type="ECO:0000313" key="12">
    <source>
        <dbReference type="EMBL" id="TPP52470.1"/>
    </source>
</evidence>
<evidence type="ECO:0000313" key="10">
    <source>
        <dbReference type="EMBL" id="CBZ31773.1"/>
    </source>
</evidence>
<evidence type="ECO:0000256" key="5">
    <source>
        <dbReference type="ARBA" id="ARBA00022989"/>
    </source>
</evidence>
<keyword evidence="2" id="KW-0813">Transport</keyword>
<reference evidence="10 13" key="1">
    <citation type="journal article" date="2011" name="Genome Res.">
        <title>Whole genome sequencing of multiple Leishmania donovani clinical isolates provides insights into population structure and mechanisms of drug resistance.</title>
        <authorList>
            <person name="Downing T."/>
            <person name="Imamura H."/>
            <person name="Decuypere S."/>
            <person name="Clark T.G."/>
            <person name="Coombs G.H."/>
            <person name="Cotton J.A."/>
            <person name="Hilley J.D."/>
            <person name="de Doncker S."/>
            <person name="Maes I."/>
            <person name="Mottram J.C."/>
            <person name="Quail M.A."/>
            <person name="Rijal S."/>
            <person name="Sanders M."/>
            <person name="Schonian G."/>
            <person name="Stark O."/>
            <person name="Sundar S."/>
            <person name="Vanaerschot M."/>
            <person name="Hertz-Fowler C."/>
            <person name="Dujardin J.C."/>
            <person name="Berriman M."/>
        </authorList>
    </citation>
    <scope>NUCLEOTIDE SEQUENCE [LARGE SCALE GENOMIC DNA]</scope>
    <source>
        <strain evidence="10 13">BPK282A1</strain>
    </source>
</reference>
<dbReference type="GO" id="GO:0006906">
    <property type="term" value="P:vesicle fusion"/>
    <property type="evidence" value="ECO:0007669"/>
    <property type="project" value="TreeGrafter"/>
</dbReference>
<dbReference type="GO" id="GO:0000149">
    <property type="term" value="F:SNARE binding"/>
    <property type="evidence" value="ECO:0007669"/>
    <property type="project" value="TreeGrafter"/>
</dbReference>
<sequence length="236" mass="27501">MDSFEIALDELDATLAALRLKVEMVIITDTLPEKKKVEMEARPLMREARQKLAALRAETRRTLDLDARQAHEGICKDRDQTIRNYDAEMKNQIYPRHSVSARPKTYQEQREEEMMGRGRTDGTGFTDSKQVLNAAINVQKDALQSLQRTERLQNVTEEAGKTTLVELQKQTERMYHIDEELQNLQGQIDHASRDLRWFYRQLARDKCFLSLFGLCIVALLVLVFVSIWTKRMRSKQ</sequence>
<gene>
    <name evidence="11" type="ORF">CGC20_1065</name>
    <name evidence="12" type="ORF">CGC21_10305</name>
    <name evidence="10" type="ORF">LDBPK_070570</name>
    <name evidence="8" type="ORF">LdCL_070010700</name>
    <name evidence="9" type="ORF">LDHU3_07.0700</name>
</gene>
<evidence type="ECO:0000256" key="6">
    <source>
        <dbReference type="ARBA" id="ARBA00023136"/>
    </source>
</evidence>
<keyword evidence="3 7" id="KW-0812">Transmembrane</keyword>
<dbReference type="OMA" id="KSQIYPR"/>
<reference evidence="8 14" key="4">
    <citation type="journal article" date="2018" name="Sci. Rep.">
        <title>A complete Leishmania donovani reference genome identifies novel genetic variations associated with virulence.</title>
        <authorList>
            <person name="Lypaczewski P."/>
            <person name="Hoshizaki J."/>
            <person name="Zhang W.-W."/>
            <person name="McCall L.-I."/>
            <person name="Torcivia-Rodriguez J."/>
            <person name="Simonyan V."/>
            <person name="Kaur A."/>
            <person name="Dewar K."/>
            <person name="Matlashewski G."/>
        </authorList>
    </citation>
    <scope>NUCLEOTIDE SEQUENCE [LARGE SCALE GENOMIC DNA]</scope>
    <source>
        <strain evidence="8 14">LdCL</strain>
    </source>
</reference>